<sequence>MQGDRDHVIDWTKRMSDHIAAALLVYTGLHIFVTMQALNGHHGSILPYFGLVFLVAAIIPACRLFEKRWERLAASGESDGELRRLFNRDLVVLWLAAIGLPLVITALVKGVLALL</sequence>
<dbReference type="EMBL" id="WTYM01000059">
    <property type="protein sequence ID" value="MXO61121.1"/>
    <property type="molecule type" value="Genomic_DNA"/>
</dbReference>
<proteinExistence type="predicted"/>
<dbReference type="OrthoDB" id="7450715at2"/>
<keyword evidence="3" id="KW-1185">Reference proteome</keyword>
<keyword evidence="1" id="KW-0812">Transmembrane</keyword>
<dbReference type="AlphaFoldDB" id="A0A6I4SYR0"/>
<dbReference type="Proteomes" id="UP000433652">
    <property type="component" value="Unassembled WGS sequence"/>
</dbReference>
<evidence type="ECO:0000313" key="3">
    <source>
        <dbReference type="Proteomes" id="UP000433652"/>
    </source>
</evidence>
<comment type="caution">
    <text evidence="2">The sequence shown here is derived from an EMBL/GenBank/DDBJ whole genome shotgun (WGS) entry which is preliminary data.</text>
</comment>
<feature type="transmembrane region" description="Helical" evidence="1">
    <location>
        <begin position="45"/>
        <end position="65"/>
    </location>
</feature>
<feature type="transmembrane region" description="Helical" evidence="1">
    <location>
        <begin position="20"/>
        <end position="39"/>
    </location>
</feature>
<protein>
    <submittedName>
        <fullName evidence="2">Uncharacterized protein</fullName>
    </submittedName>
</protein>
<accession>A0A6I4SYR0</accession>
<feature type="transmembrane region" description="Helical" evidence="1">
    <location>
        <begin position="91"/>
        <end position="112"/>
    </location>
</feature>
<reference evidence="2 3" key="1">
    <citation type="submission" date="2019-12" db="EMBL/GenBank/DDBJ databases">
        <title>Genomic-based taxomic classification of the family Erythrobacteraceae.</title>
        <authorList>
            <person name="Xu L."/>
        </authorList>
    </citation>
    <scope>NUCLEOTIDE SEQUENCE [LARGE SCALE GENOMIC DNA]</scope>
    <source>
        <strain evidence="2 3">MCCC 1K01500</strain>
    </source>
</reference>
<evidence type="ECO:0000313" key="2">
    <source>
        <dbReference type="EMBL" id="MXO61121.1"/>
    </source>
</evidence>
<name>A0A6I4SYR0_9SPHN</name>
<keyword evidence="1" id="KW-0472">Membrane</keyword>
<gene>
    <name evidence="2" type="ORF">GRI89_16380</name>
</gene>
<organism evidence="2 3">
    <name type="scientific">Croceibacterium salegens</name>
    <dbReference type="NCBI Taxonomy" id="1737568"/>
    <lineage>
        <taxon>Bacteria</taxon>
        <taxon>Pseudomonadati</taxon>
        <taxon>Pseudomonadota</taxon>
        <taxon>Alphaproteobacteria</taxon>
        <taxon>Sphingomonadales</taxon>
        <taxon>Erythrobacteraceae</taxon>
        <taxon>Croceibacterium</taxon>
    </lineage>
</organism>
<evidence type="ECO:0000256" key="1">
    <source>
        <dbReference type="SAM" id="Phobius"/>
    </source>
</evidence>
<keyword evidence="1" id="KW-1133">Transmembrane helix</keyword>